<reference evidence="4" key="1">
    <citation type="journal article" date="2019" name="Int. J. Syst. Evol. Microbiol.">
        <title>The Global Catalogue of Microorganisms (GCM) 10K type strain sequencing project: providing services to taxonomists for standard genome sequencing and annotation.</title>
        <authorList>
            <consortium name="The Broad Institute Genomics Platform"/>
            <consortium name="The Broad Institute Genome Sequencing Center for Infectious Disease"/>
            <person name="Wu L."/>
            <person name="Ma J."/>
        </authorList>
    </citation>
    <scope>NUCLEOTIDE SEQUENCE [LARGE SCALE GENOMIC DNA]</scope>
    <source>
        <strain evidence="4">JCM 18123</strain>
    </source>
</reference>
<comment type="caution">
    <text evidence="3">The sequence shown here is derived from an EMBL/GenBank/DDBJ whole genome shotgun (WGS) entry which is preliminary data.</text>
</comment>
<dbReference type="NCBIfam" id="TIGR03083">
    <property type="entry name" value="maleylpyruvate isomerase family mycothiol-dependent enzyme"/>
    <property type="match status" value="1"/>
</dbReference>
<name>A0ABP9GB10_9ACTN</name>
<dbReference type="PANTHER" id="PTHR40758">
    <property type="entry name" value="CONSERVED PROTEIN"/>
    <property type="match status" value="1"/>
</dbReference>
<organism evidence="3 4">
    <name type="scientific">Streptomonospora halophila</name>
    <dbReference type="NCBI Taxonomy" id="427369"/>
    <lineage>
        <taxon>Bacteria</taxon>
        <taxon>Bacillati</taxon>
        <taxon>Actinomycetota</taxon>
        <taxon>Actinomycetes</taxon>
        <taxon>Streptosporangiales</taxon>
        <taxon>Nocardiopsidaceae</taxon>
        <taxon>Streptomonospora</taxon>
    </lineage>
</organism>
<dbReference type="Pfam" id="PF07398">
    <property type="entry name" value="MDMPI_C"/>
    <property type="match status" value="1"/>
</dbReference>
<evidence type="ECO:0000313" key="3">
    <source>
        <dbReference type="EMBL" id="GAA4935087.1"/>
    </source>
</evidence>
<dbReference type="GO" id="GO:0016853">
    <property type="term" value="F:isomerase activity"/>
    <property type="evidence" value="ECO:0007669"/>
    <property type="project" value="UniProtKB-KW"/>
</dbReference>
<feature type="domain" description="MDMPI C-terminal" evidence="1">
    <location>
        <begin position="147"/>
        <end position="253"/>
    </location>
</feature>
<evidence type="ECO:0000259" key="1">
    <source>
        <dbReference type="Pfam" id="PF07398"/>
    </source>
</evidence>
<accession>A0ABP9GB10</accession>
<dbReference type="RefSeq" id="WP_345555959.1">
    <property type="nucleotide sequence ID" value="NZ_BAABIK010000006.1"/>
</dbReference>
<proteinExistence type="predicted"/>
<dbReference type="InterPro" id="IPR017517">
    <property type="entry name" value="Maleyloyr_isom"/>
</dbReference>
<keyword evidence="4" id="KW-1185">Reference proteome</keyword>
<evidence type="ECO:0000313" key="4">
    <source>
        <dbReference type="Proteomes" id="UP001499993"/>
    </source>
</evidence>
<sequence length="261" mass="28579">MLTTERRAEALVGRTEGVAALARGADLERQVPTCPDRDLRELLRHIGRAHLFSADTVRRRVSHPAEMASPSDFPAPDEAGALAEWLWAGGGELRDAVEDAGADAPVWNFSGRRRQAGFWLRRMVHETSVHRADVAMTVGEPYEVAPDVAADGISEWLDLVTGPGAAEARPEAAEALRGQGQTLHPHAPDPRGLGQAGEWMIHREPDGVTWHHGHQKADTALRGPAADLLLAFLGRIPWTDERIEVLGDTSLLDHWLRHATF</sequence>
<gene>
    <name evidence="3" type="ORF">GCM10023224_14710</name>
</gene>
<keyword evidence="3" id="KW-0413">Isomerase</keyword>
<dbReference type="Pfam" id="PF11716">
    <property type="entry name" value="MDMPI_N"/>
    <property type="match status" value="1"/>
</dbReference>
<dbReference type="InterPro" id="IPR024344">
    <property type="entry name" value="MDMPI_metal-binding"/>
</dbReference>
<dbReference type="PANTHER" id="PTHR40758:SF1">
    <property type="entry name" value="CONSERVED PROTEIN"/>
    <property type="match status" value="1"/>
</dbReference>
<dbReference type="InterPro" id="IPR010872">
    <property type="entry name" value="MDMPI_C-term_domain"/>
</dbReference>
<evidence type="ECO:0000259" key="2">
    <source>
        <dbReference type="Pfam" id="PF11716"/>
    </source>
</evidence>
<dbReference type="Proteomes" id="UP001499993">
    <property type="component" value="Unassembled WGS sequence"/>
</dbReference>
<dbReference type="EMBL" id="BAABIK010000006">
    <property type="protein sequence ID" value="GAA4935087.1"/>
    <property type="molecule type" value="Genomic_DNA"/>
</dbReference>
<protein>
    <submittedName>
        <fullName evidence="3">Maleylpyruvate isomerase family mycothiol-dependent enzyme</fullName>
    </submittedName>
</protein>
<feature type="domain" description="Mycothiol-dependent maleylpyruvate isomerase metal-binding" evidence="2">
    <location>
        <begin position="15"/>
        <end position="135"/>
    </location>
</feature>